<dbReference type="InterPro" id="IPR017853">
    <property type="entry name" value="GH"/>
</dbReference>
<dbReference type="InterPro" id="IPR057016">
    <property type="entry name" value="EndoS_F2-like_TIM-barrel"/>
</dbReference>
<keyword evidence="3" id="KW-0964">Secreted</keyword>
<organism evidence="13 14">
    <name type="scientific">[Torrubiella] hemipterigena</name>
    <dbReference type="NCBI Taxonomy" id="1531966"/>
    <lineage>
        <taxon>Eukaryota</taxon>
        <taxon>Fungi</taxon>
        <taxon>Dikarya</taxon>
        <taxon>Ascomycota</taxon>
        <taxon>Pezizomycotina</taxon>
        <taxon>Sordariomycetes</taxon>
        <taxon>Hypocreomycetidae</taxon>
        <taxon>Hypocreales</taxon>
        <taxon>Clavicipitaceae</taxon>
        <taxon>Clavicipitaceae incertae sedis</taxon>
        <taxon>'Torrubiella' clade</taxon>
    </lineage>
</organism>
<comment type="subcellular location">
    <subcellularLocation>
        <location evidence="2">Secreted</location>
    </subcellularLocation>
</comment>
<dbReference type="GO" id="GO:0006032">
    <property type="term" value="P:chitin catabolic process"/>
    <property type="evidence" value="ECO:0007669"/>
    <property type="project" value="UniProtKB-KW"/>
</dbReference>
<dbReference type="PROSITE" id="PS01095">
    <property type="entry name" value="GH18_1"/>
    <property type="match status" value="1"/>
</dbReference>
<dbReference type="InterPro" id="IPR001579">
    <property type="entry name" value="Glyco_hydro_18_chit_AS"/>
</dbReference>
<evidence type="ECO:0000256" key="8">
    <source>
        <dbReference type="ARBA" id="ARBA00023277"/>
    </source>
</evidence>
<keyword evidence="8" id="KW-0119">Carbohydrate metabolism</keyword>
<dbReference type="OrthoDB" id="4958379at2759"/>
<evidence type="ECO:0000313" key="13">
    <source>
        <dbReference type="EMBL" id="CEJ93048.1"/>
    </source>
</evidence>
<dbReference type="EMBL" id="CDHN01000005">
    <property type="protein sequence ID" value="CEJ93048.1"/>
    <property type="molecule type" value="Genomic_DNA"/>
</dbReference>
<reference evidence="13 14" key="1">
    <citation type="journal article" date="2015" name="Genome Announc.">
        <title>Draft Genome Sequence and Gene Annotation of the Entomopathogenic Fungus Verticillium hemipterigenum.</title>
        <authorList>
            <person name="Horn F."/>
            <person name="Habel A."/>
            <person name="Scharf D.H."/>
            <person name="Dworschak J."/>
            <person name="Brakhage A.A."/>
            <person name="Guthke R."/>
            <person name="Hertweck C."/>
            <person name="Linde J."/>
        </authorList>
    </citation>
    <scope>NUCLEOTIDE SEQUENCE [LARGE SCALE GENOMIC DNA]</scope>
</reference>
<comment type="catalytic activity">
    <reaction evidence="1">
        <text>Random endo-hydrolysis of N-acetyl-beta-D-glucosaminide (1-&gt;4)-beta-linkages in chitin and chitodextrins.</text>
        <dbReference type="EC" id="3.2.1.14"/>
    </reaction>
</comment>
<protein>
    <recommendedName>
        <fullName evidence="12">GH18 domain-containing protein</fullName>
    </recommendedName>
</protein>
<sequence>MKFSIASLLALGTTALASSASVCPSTNAHTSGKELQKILDYKKSSHQITAAYFRSWRDIASNKTVNKNALTDLPDCVDIAFVFAEGDEPAAYYTTLKNTYVPTLRARGTKVIRTLGIKLLADKAYTNDAKGYASLAQHLIDTYVTAHGLDGLDIDVEGYLDASQQKQVIGVFGELSKSLGPKSGTDKILIYDTNQDGDTDLFSAVNSYVNYVLVQSYGRSVSSLQGTWDTFSPYIKSSQYLIGFSFYEERGARWGDTTTPMNKSRAYQYAAWQPKGATKGGIFSYATDRDGVKEGSDDLVATDFSWTRSFISQMNP</sequence>
<dbReference type="HOGENOM" id="CLU_055072_1_0_1"/>
<evidence type="ECO:0000259" key="12">
    <source>
        <dbReference type="PROSITE" id="PS51910"/>
    </source>
</evidence>
<dbReference type="Gene3D" id="3.20.20.80">
    <property type="entry name" value="Glycosidases"/>
    <property type="match status" value="1"/>
</dbReference>
<evidence type="ECO:0000256" key="11">
    <source>
        <dbReference type="SAM" id="SignalP"/>
    </source>
</evidence>
<evidence type="ECO:0000256" key="1">
    <source>
        <dbReference type="ARBA" id="ARBA00000822"/>
    </source>
</evidence>
<dbReference type="Pfam" id="PF23916">
    <property type="entry name" value="TIM-barrel_EndoS"/>
    <property type="match status" value="1"/>
</dbReference>
<proteinExistence type="predicted"/>
<evidence type="ECO:0000256" key="4">
    <source>
        <dbReference type="ARBA" id="ARBA00022729"/>
    </source>
</evidence>
<keyword evidence="5" id="KW-0378">Hydrolase</keyword>
<evidence type="ECO:0000256" key="9">
    <source>
        <dbReference type="ARBA" id="ARBA00023295"/>
    </source>
</evidence>
<dbReference type="GO" id="GO:0000272">
    <property type="term" value="P:polysaccharide catabolic process"/>
    <property type="evidence" value="ECO:0007669"/>
    <property type="project" value="UniProtKB-KW"/>
</dbReference>
<keyword evidence="4 11" id="KW-0732">Signal</keyword>
<feature type="signal peptide" evidence="11">
    <location>
        <begin position="1"/>
        <end position="19"/>
    </location>
</feature>
<dbReference type="GO" id="GO:0008843">
    <property type="term" value="F:endochitinase activity"/>
    <property type="evidence" value="ECO:0007669"/>
    <property type="project" value="UniProtKB-EC"/>
</dbReference>
<dbReference type="PROSITE" id="PS51910">
    <property type="entry name" value="GH18_2"/>
    <property type="match status" value="1"/>
</dbReference>
<accession>A0A0A1TNV9</accession>
<dbReference type="AlphaFoldDB" id="A0A0A1TNV9"/>
<name>A0A0A1TNV9_9HYPO</name>
<feature type="domain" description="GH18" evidence="12">
    <location>
        <begin position="47"/>
        <end position="302"/>
    </location>
</feature>
<feature type="chain" id="PRO_5001979981" description="GH18 domain-containing protein" evidence="11">
    <location>
        <begin position="20"/>
        <end position="316"/>
    </location>
</feature>
<dbReference type="GO" id="GO:0005576">
    <property type="term" value="C:extracellular region"/>
    <property type="evidence" value="ECO:0007669"/>
    <property type="project" value="UniProtKB-SubCell"/>
</dbReference>
<evidence type="ECO:0000256" key="2">
    <source>
        <dbReference type="ARBA" id="ARBA00004613"/>
    </source>
</evidence>
<evidence type="ECO:0000256" key="6">
    <source>
        <dbReference type="ARBA" id="ARBA00023024"/>
    </source>
</evidence>
<evidence type="ECO:0000256" key="5">
    <source>
        <dbReference type="ARBA" id="ARBA00022801"/>
    </source>
</evidence>
<keyword evidence="10" id="KW-0624">Polysaccharide degradation</keyword>
<dbReference type="InterPro" id="IPR001223">
    <property type="entry name" value="Glyco_hydro18_cat"/>
</dbReference>
<keyword evidence="14" id="KW-1185">Reference proteome</keyword>
<keyword evidence="9" id="KW-0326">Glycosidase</keyword>
<dbReference type="SUPFAM" id="SSF51445">
    <property type="entry name" value="(Trans)glycosidases"/>
    <property type="match status" value="1"/>
</dbReference>
<gene>
    <name evidence="13" type="ORF">VHEMI08665</name>
</gene>
<evidence type="ECO:0000313" key="14">
    <source>
        <dbReference type="Proteomes" id="UP000039046"/>
    </source>
</evidence>
<evidence type="ECO:0000256" key="7">
    <source>
        <dbReference type="ARBA" id="ARBA00023026"/>
    </source>
</evidence>
<keyword evidence="6" id="KW-0146">Chitin degradation</keyword>
<evidence type="ECO:0000256" key="10">
    <source>
        <dbReference type="ARBA" id="ARBA00023326"/>
    </source>
</evidence>
<evidence type="ECO:0000256" key="3">
    <source>
        <dbReference type="ARBA" id="ARBA00022525"/>
    </source>
</evidence>
<dbReference type="Proteomes" id="UP000039046">
    <property type="component" value="Unassembled WGS sequence"/>
</dbReference>
<keyword evidence="7" id="KW-0843">Virulence</keyword>